<comment type="caution">
    <text evidence="2">The sequence shown here is derived from an EMBL/GenBank/DDBJ whole genome shotgun (WGS) entry which is preliminary data.</text>
</comment>
<proteinExistence type="predicted"/>
<evidence type="ECO:0000313" key="3">
    <source>
        <dbReference type="Proteomes" id="UP000518266"/>
    </source>
</evidence>
<protein>
    <submittedName>
        <fullName evidence="2">Uncharacterized protein</fullName>
    </submittedName>
</protein>
<feature type="region of interest" description="Disordered" evidence="1">
    <location>
        <begin position="92"/>
        <end position="123"/>
    </location>
</feature>
<reference evidence="2 3" key="1">
    <citation type="submission" date="2020-03" db="EMBL/GenBank/DDBJ databases">
        <title>Dissostichus mawsoni Genome sequencing and assembly.</title>
        <authorList>
            <person name="Park H."/>
        </authorList>
    </citation>
    <scope>NUCLEOTIDE SEQUENCE [LARGE SCALE GENOMIC DNA]</scope>
    <source>
        <strain evidence="2">DM0001</strain>
        <tissue evidence="2">Muscle</tissue>
    </source>
</reference>
<feature type="compositionally biased region" description="Polar residues" evidence="1">
    <location>
        <begin position="204"/>
        <end position="213"/>
    </location>
</feature>
<evidence type="ECO:0000313" key="2">
    <source>
        <dbReference type="EMBL" id="KAF3834791.1"/>
    </source>
</evidence>
<name>A0A7J5XCW6_DISMA</name>
<keyword evidence="3" id="KW-1185">Reference proteome</keyword>
<dbReference type="EMBL" id="JAAKFY010000025">
    <property type="protein sequence ID" value="KAF3834791.1"/>
    <property type="molecule type" value="Genomic_DNA"/>
</dbReference>
<accession>A0A7J5XCW6</accession>
<dbReference type="Proteomes" id="UP000518266">
    <property type="component" value="Unassembled WGS sequence"/>
</dbReference>
<evidence type="ECO:0000256" key="1">
    <source>
        <dbReference type="SAM" id="MobiDB-lite"/>
    </source>
</evidence>
<sequence>MNSLPQFLSSASLAQSETPSHSALTLLMQAVALHWKGHFHSGSPGYWWVIKAPLRHSHWYSGNRLREVRHQAGVGVAQDPVAELCDARVDPRPVDLSTAHSPTHHPSQEEPPRGPLTHQRPPRVTLWGKHNISVIFQLICAHGLPLEAVGGADQPALADDGGSTGHSDDGPGLLPSKMIEWISPNPGTSRGRPCITDPRPALSRSWTKPSEYC</sequence>
<feature type="region of interest" description="Disordered" evidence="1">
    <location>
        <begin position="155"/>
        <end position="213"/>
    </location>
</feature>
<dbReference type="AlphaFoldDB" id="A0A7J5XCW6"/>
<gene>
    <name evidence="2" type="ORF">F7725_027349</name>
</gene>
<organism evidence="2 3">
    <name type="scientific">Dissostichus mawsoni</name>
    <name type="common">Antarctic cod</name>
    <dbReference type="NCBI Taxonomy" id="36200"/>
    <lineage>
        <taxon>Eukaryota</taxon>
        <taxon>Metazoa</taxon>
        <taxon>Chordata</taxon>
        <taxon>Craniata</taxon>
        <taxon>Vertebrata</taxon>
        <taxon>Euteleostomi</taxon>
        <taxon>Actinopterygii</taxon>
        <taxon>Neopterygii</taxon>
        <taxon>Teleostei</taxon>
        <taxon>Neoteleostei</taxon>
        <taxon>Acanthomorphata</taxon>
        <taxon>Eupercaria</taxon>
        <taxon>Perciformes</taxon>
        <taxon>Notothenioidei</taxon>
        <taxon>Nototheniidae</taxon>
        <taxon>Dissostichus</taxon>
    </lineage>
</organism>